<dbReference type="EC" id="2.7.1.15" evidence="9"/>
<feature type="binding site" evidence="9">
    <location>
        <begin position="13"/>
        <end position="15"/>
    </location>
    <ligand>
        <name>substrate</name>
    </ligand>
</feature>
<dbReference type="EMBL" id="JACGCI010000074">
    <property type="protein sequence ID" value="KAF6748142.1"/>
    <property type="molecule type" value="Genomic_DNA"/>
</dbReference>
<dbReference type="Gene3D" id="3.40.1190.20">
    <property type="match status" value="1"/>
</dbReference>
<keyword evidence="7 9" id="KW-0630">Potassium</keyword>
<feature type="binding site" evidence="9">
    <location>
        <position position="286"/>
    </location>
    <ligand>
        <name>K(+)</name>
        <dbReference type="ChEBI" id="CHEBI:29103"/>
    </ligand>
</feature>
<evidence type="ECO:0000256" key="5">
    <source>
        <dbReference type="ARBA" id="ARBA00022840"/>
    </source>
</evidence>
<feature type="binding site" evidence="9">
    <location>
        <position position="329"/>
    </location>
    <ligand>
        <name>K(+)</name>
        <dbReference type="ChEBI" id="CHEBI:29103"/>
    </ligand>
</feature>
<evidence type="ECO:0000256" key="2">
    <source>
        <dbReference type="ARBA" id="ARBA00022723"/>
    </source>
</evidence>
<comment type="caution">
    <text evidence="11">The sequence shown here is derived from an EMBL/GenBank/DDBJ whole genome shotgun (WGS) entry which is preliminary data.</text>
</comment>
<keyword evidence="3 9" id="KW-0547">Nucleotide-binding</keyword>
<comment type="pathway">
    <text evidence="9">Carbohydrate metabolism; D-ribose degradation; D-ribose 5-phosphate from beta-D-ribopyranose: step 2/2.</text>
</comment>
<evidence type="ECO:0000259" key="10">
    <source>
        <dbReference type="Pfam" id="PF00294"/>
    </source>
</evidence>
<feature type="binding site" evidence="9">
    <location>
        <position position="334"/>
    </location>
    <ligand>
        <name>K(+)</name>
        <dbReference type="ChEBI" id="CHEBI:29103"/>
    </ligand>
</feature>
<keyword evidence="5 9" id="KW-0067">ATP-binding</keyword>
<proteinExistence type="inferred from homology"/>
<comment type="subcellular location">
    <subcellularLocation>
        <location evidence="9">Cytoplasm</location>
    </subcellularLocation>
    <subcellularLocation>
        <location evidence="9">Nucleus</location>
    </subcellularLocation>
</comment>
<feature type="binding site" evidence="9">
    <location>
        <begin position="253"/>
        <end position="258"/>
    </location>
    <ligand>
        <name>ATP</name>
        <dbReference type="ChEBI" id="CHEBI:30616"/>
    </ligand>
</feature>
<keyword evidence="2 9" id="KW-0479">Metal-binding</keyword>
<dbReference type="GO" id="GO:0005737">
    <property type="term" value="C:cytoplasm"/>
    <property type="evidence" value="ECO:0007669"/>
    <property type="project" value="UniProtKB-SubCell"/>
</dbReference>
<dbReference type="HAMAP" id="MF_01987">
    <property type="entry name" value="Ribokinase"/>
    <property type="match status" value="1"/>
</dbReference>
<evidence type="ECO:0000256" key="6">
    <source>
        <dbReference type="ARBA" id="ARBA00022842"/>
    </source>
</evidence>
<accession>A0A8H6M1E5</accession>
<name>A0A8H6M1E5_9AGAR</name>
<dbReference type="Pfam" id="PF00294">
    <property type="entry name" value="PfkB"/>
    <property type="match status" value="1"/>
</dbReference>
<dbReference type="InterPro" id="IPR011611">
    <property type="entry name" value="PfkB_dom"/>
</dbReference>
<dbReference type="AlphaFoldDB" id="A0A8H6M1E5"/>
<keyword evidence="9" id="KW-0963">Cytoplasm</keyword>
<feature type="binding site" evidence="9">
    <location>
        <position position="142"/>
    </location>
    <ligand>
        <name>substrate</name>
    </ligand>
</feature>
<dbReference type="PANTHER" id="PTHR10584">
    <property type="entry name" value="SUGAR KINASE"/>
    <property type="match status" value="1"/>
</dbReference>
<dbReference type="OrthoDB" id="415590at2759"/>
<evidence type="ECO:0000256" key="7">
    <source>
        <dbReference type="ARBA" id="ARBA00022958"/>
    </source>
</evidence>
<dbReference type="PRINTS" id="PR00990">
    <property type="entry name" value="RIBOKINASE"/>
</dbReference>
<dbReference type="InterPro" id="IPR011877">
    <property type="entry name" value="Ribokinase"/>
</dbReference>
<dbReference type="GO" id="GO:0005524">
    <property type="term" value="F:ATP binding"/>
    <property type="evidence" value="ECO:0007669"/>
    <property type="project" value="UniProtKB-UniRule"/>
</dbReference>
<gene>
    <name evidence="11" type="ORF">DFP72DRAFT_917665</name>
</gene>
<feature type="domain" description="Carbohydrate kinase PfkB" evidence="10">
    <location>
        <begin position="5"/>
        <end position="342"/>
    </location>
</feature>
<keyword evidence="1 9" id="KW-0808">Transferase</keyword>
<dbReference type="UniPathway" id="UPA00916">
    <property type="reaction ID" value="UER00889"/>
</dbReference>
<comment type="catalytic activity">
    <reaction evidence="9">
        <text>D-ribose + ATP = D-ribose 5-phosphate + ADP + H(+)</text>
        <dbReference type="Rhea" id="RHEA:13697"/>
        <dbReference type="ChEBI" id="CHEBI:15378"/>
        <dbReference type="ChEBI" id="CHEBI:30616"/>
        <dbReference type="ChEBI" id="CHEBI:47013"/>
        <dbReference type="ChEBI" id="CHEBI:78346"/>
        <dbReference type="ChEBI" id="CHEBI:456216"/>
        <dbReference type="EC" id="2.7.1.15"/>
    </reaction>
</comment>
<dbReference type="InterPro" id="IPR002139">
    <property type="entry name" value="Ribo/fructo_kinase"/>
</dbReference>
<evidence type="ECO:0000256" key="4">
    <source>
        <dbReference type="ARBA" id="ARBA00022777"/>
    </source>
</evidence>
<feature type="binding site" evidence="9">
    <location>
        <begin position="291"/>
        <end position="292"/>
    </location>
    <ligand>
        <name>ATP</name>
        <dbReference type="ChEBI" id="CHEBI:30616"/>
    </ligand>
</feature>
<feature type="binding site" evidence="9">
    <location>
        <position position="338"/>
    </location>
    <ligand>
        <name>K(+)</name>
        <dbReference type="ChEBI" id="CHEBI:29103"/>
    </ligand>
</feature>
<comment type="caution">
    <text evidence="9">Lacks conserved residue(s) required for the propagation of feature annotation.</text>
</comment>
<dbReference type="CDD" id="cd01174">
    <property type="entry name" value="ribokinase"/>
    <property type="match status" value="1"/>
</dbReference>
<feature type="binding site" evidence="9">
    <location>
        <position position="189"/>
    </location>
    <ligand>
        <name>ATP</name>
        <dbReference type="ChEBI" id="CHEBI:30616"/>
    </ligand>
</feature>
<dbReference type="GO" id="GO:0046872">
    <property type="term" value="F:metal ion binding"/>
    <property type="evidence" value="ECO:0007669"/>
    <property type="project" value="UniProtKB-KW"/>
</dbReference>
<feature type="binding site" evidence="9">
    <location>
        <position position="288"/>
    </location>
    <ligand>
        <name>K(+)</name>
        <dbReference type="ChEBI" id="CHEBI:29103"/>
    </ligand>
</feature>
<feature type="binding site" evidence="9">
    <location>
        <begin position="41"/>
        <end position="45"/>
    </location>
    <ligand>
        <name>substrate</name>
    </ligand>
</feature>
<keyword evidence="9" id="KW-0539">Nucleus</keyword>
<comment type="cofactor">
    <cofactor evidence="9">
        <name>Mg(2+)</name>
        <dbReference type="ChEBI" id="CHEBI:18420"/>
    </cofactor>
    <text evidence="9">Requires a divalent cation, most likely magnesium in vivo, as an electrophilic catalyst to aid phosphoryl group transfer. It is the chelate of the metal and the nucleotide that is the actual substrate.</text>
</comment>
<keyword evidence="8 9" id="KW-0119">Carbohydrate metabolism</keyword>
<reference evidence="11 12" key="1">
    <citation type="submission" date="2020-07" db="EMBL/GenBank/DDBJ databases">
        <title>Comparative genomics of pyrophilous fungi reveals a link between fire events and developmental genes.</title>
        <authorList>
            <consortium name="DOE Joint Genome Institute"/>
            <person name="Steindorff A.S."/>
            <person name="Carver A."/>
            <person name="Calhoun S."/>
            <person name="Stillman K."/>
            <person name="Liu H."/>
            <person name="Lipzen A."/>
            <person name="Pangilinan J."/>
            <person name="Labutti K."/>
            <person name="Bruns T.D."/>
            <person name="Grigoriev I.V."/>
        </authorList>
    </citation>
    <scope>NUCLEOTIDE SEQUENCE [LARGE SCALE GENOMIC DNA]</scope>
    <source>
        <strain evidence="11 12">CBS 144469</strain>
    </source>
</reference>
<protein>
    <recommendedName>
        <fullName evidence="9">Ribokinase</fullName>
        <shortName evidence="9">RK</shortName>
        <ecNumber evidence="9">2.7.1.15</ecNumber>
    </recommendedName>
</protein>
<evidence type="ECO:0000256" key="8">
    <source>
        <dbReference type="ARBA" id="ARBA00023277"/>
    </source>
</evidence>
<evidence type="ECO:0000256" key="1">
    <source>
        <dbReference type="ARBA" id="ARBA00022679"/>
    </source>
</evidence>
<feature type="binding site" evidence="9">
    <location>
        <position position="332"/>
    </location>
    <ligand>
        <name>K(+)</name>
        <dbReference type="ChEBI" id="CHEBI:29103"/>
    </ligand>
</feature>
<dbReference type="GO" id="GO:0004747">
    <property type="term" value="F:ribokinase activity"/>
    <property type="evidence" value="ECO:0007669"/>
    <property type="project" value="UniProtKB-UniRule"/>
</dbReference>
<keyword evidence="12" id="KW-1185">Reference proteome</keyword>
<comment type="similarity">
    <text evidence="9">Belongs to the carbohydrate kinase PfkB family. Ribokinase subfamily.</text>
</comment>
<keyword evidence="6 9" id="KW-0460">Magnesium</keyword>
<evidence type="ECO:0000313" key="12">
    <source>
        <dbReference type="Proteomes" id="UP000521943"/>
    </source>
</evidence>
<dbReference type="SUPFAM" id="SSF53613">
    <property type="entry name" value="Ribokinase-like"/>
    <property type="match status" value="1"/>
</dbReference>
<feature type="binding site" evidence="9">
    <location>
        <position position="323"/>
    </location>
    <ligand>
        <name>ATP</name>
        <dbReference type="ChEBI" id="CHEBI:30616"/>
    </ligand>
</feature>
<evidence type="ECO:0000313" key="11">
    <source>
        <dbReference type="EMBL" id="KAF6748142.1"/>
    </source>
</evidence>
<keyword evidence="4 9" id="KW-0418">Kinase</keyword>
<dbReference type="InterPro" id="IPR029056">
    <property type="entry name" value="Ribokinase-like"/>
</dbReference>
<dbReference type="GO" id="GO:0019303">
    <property type="term" value="P:D-ribose catabolic process"/>
    <property type="evidence" value="ECO:0007669"/>
    <property type="project" value="UniProtKB-UniRule"/>
</dbReference>
<evidence type="ECO:0000256" key="9">
    <source>
        <dbReference type="HAMAP-Rule" id="MF_03215"/>
    </source>
</evidence>
<comment type="activity regulation">
    <text evidence="9">Activated by a monovalent cation that binds near, but not in, the active site. The most likely occupant of the site in vivo is potassium. Ion binding induces a conformational change that may alter substrate affinity.</text>
</comment>
<comment type="subunit">
    <text evidence="9">Homodimer.</text>
</comment>
<dbReference type="Proteomes" id="UP000521943">
    <property type="component" value="Unassembled WGS sequence"/>
</dbReference>
<feature type="active site" description="Proton acceptor" evidence="9">
    <location>
        <position position="292"/>
    </location>
</feature>
<organism evidence="11 12">
    <name type="scientific">Ephemerocybe angulata</name>
    <dbReference type="NCBI Taxonomy" id="980116"/>
    <lineage>
        <taxon>Eukaryota</taxon>
        <taxon>Fungi</taxon>
        <taxon>Dikarya</taxon>
        <taxon>Basidiomycota</taxon>
        <taxon>Agaricomycotina</taxon>
        <taxon>Agaricomycetes</taxon>
        <taxon>Agaricomycetidae</taxon>
        <taxon>Agaricales</taxon>
        <taxon>Agaricineae</taxon>
        <taxon>Psathyrellaceae</taxon>
        <taxon>Ephemerocybe</taxon>
    </lineage>
</organism>
<dbReference type="GO" id="GO:0005634">
    <property type="term" value="C:nucleus"/>
    <property type="evidence" value="ECO:0007669"/>
    <property type="project" value="UniProtKB-SubCell"/>
</dbReference>
<sequence>MPSLKCVVRGSINHDEYFFVDEITKPGETKSSKHHANRVGGKGANQAVAIARAGGKVEFYGTVGKDGDWIVEEMKGHGIDVAGILVSEEPTGRAIIQVSDDGENSIILFAGANHSEAHEKREKSSSESSWFPGASHLLLQNEISFQSTLASLERAKDEGLCTIFNPSPMLSQAAIPDFPWEKVDWLLINEGEGLALLQGLAKQSDLFDATGGMKVEMTDTEHPQPSKRASANEVIARLIQLHPTFGTMNVVYTLGSEGVVAFVPSLDVADRTVYVPAAKVEGGVKDTTGAGDCFAGYFIAGLMQRGEGGLRREDVVEILRVCNQAAGISVESPGTIESIPTRAMVEARMVKLG</sequence>
<evidence type="ECO:0000256" key="3">
    <source>
        <dbReference type="ARBA" id="ARBA00022741"/>
    </source>
</evidence>
<comment type="function">
    <text evidence="9">Catalyzes the phosphorylation of ribose at O-5 in a reaction requiring ATP and magnesium. The resulting D-ribose-5-phosphate can then be used either for sythesis of nucleotides, histidine, and tryptophan, or as a component of the pentose phosphate pathway.</text>
</comment>
<dbReference type="PANTHER" id="PTHR10584:SF166">
    <property type="entry name" value="RIBOKINASE"/>
    <property type="match status" value="1"/>
</dbReference>
<feature type="binding site" evidence="9">
    <location>
        <position position="292"/>
    </location>
    <ligand>
        <name>substrate</name>
    </ligand>
</feature>